<dbReference type="EnsemblPlants" id="AES63328">
    <property type="protein sequence ID" value="AES63328"/>
    <property type="gene ID" value="MTR_2g007550"/>
</dbReference>
<dbReference type="Pfam" id="PF00646">
    <property type="entry name" value="F-box"/>
    <property type="match status" value="1"/>
</dbReference>
<evidence type="ECO:0000313" key="2">
    <source>
        <dbReference type="EMBL" id="AES63328.1"/>
    </source>
</evidence>
<dbReference type="Pfam" id="PF08387">
    <property type="entry name" value="FBD"/>
    <property type="match status" value="1"/>
</dbReference>
<dbReference type="InterPro" id="IPR050232">
    <property type="entry name" value="FBL13/AtMIF1-like"/>
</dbReference>
<dbReference type="Proteomes" id="UP000002051">
    <property type="component" value="Chromosome 2"/>
</dbReference>
<reference evidence="2 4" key="1">
    <citation type="journal article" date="2011" name="Nature">
        <title>The Medicago genome provides insight into the evolution of rhizobial symbioses.</title>
        <authorList>
            <person name="Young N.D."/>
            <person name="Debelle F."/>
            <person name="Oldroyd G.E."/>
            <person name="Geurts R."/>
            <person name="Cannon S.B."/>
            <person name="Udvardi M.K."/>
            <person name="Benedito V.A."/>
            <person name="Mayer K.F."/>
            <person name="Gouzy J."/>
            <person name="Schoof H."/>
            <person name="Van de Peer Y."/>
            <person name="Proost S."/>
            <person name="Cook D.R."/>
            <person name="Meyers B.C."/>
            <person name="Spannagl M."/>
            <person name="Cheung F."/>
            <person name="De Mita S."/>
            <person name="Krishnakumar V."/>
            <person name="Gundlach H."/>
            <person name="Zhou S."/>
            <person name="Mudge J."/>
            <person name="Bharti A.K."/>
            <person name="Murray J.D."/>
            <person name="Naoumkina M.A."/>
            <person name="Rosen B."/>
            <person name="Silverstein K.A."/>
            <person name="Tang H."/>
            <person name="Rombauts S."/>
            <person name="Zhao P.X."/>
            <person name="Zhou P."/>
            <person name="Barbe V."/>
            <person name="Bardou P."/>
            <person name="Bechner M."/>
            <person name="Bellec A."/>
            <person name="Berger A."/>
            <person name="Berges H."/>
            <person name="Bidwell S."/>
            <person name="Bisseling T."/>
            <person name="Choisne N."/>
            <person name="Couloux A."/>
            <person name="Denny R."/>
            <person name="Deshpande S."/>
            <person name="Dai X."/>
            <person name="Doyle J.J."/>
            <person name="Dudez A.M."/>
            <person name="Farmer A.D."/>
            <person name="Fouteau S."/>
            <person name="Franken C."/>
            <person name="Gibelin C."/>
            <person name="Gish J."/>
            <person name="Goldstein S."/>
            <person name="Gonzalez A.J."/>
            <person name="Green P.J."/>
            <person name="Hallab A."/>
            <person name="Hartog M."/>
            <person name="Hua A."/>
            <person name="Humphray S.J."/>
            <person name="Jeong D.H."/>
            <person name="Jing Y."/>
            <person name="Jocker A."/>
            <person name="Kenton S.M."/>
            <person name="Kim D.J."/>
            <person name="Klee K."/>
            <person name="Lai H."/>
            <person name="Lang C."/>
            <person name="Lin S."/>
            <person name="Macmil S.L."/>
            <person name="Magdelenat G."/>
            <person name="Matthews L."/>
            <person name="McCorrison J."/>
            <person name="Monaghan E.L."/>
            <person name="Mun J.H."/>
            <person name="Najar F.Z."/>
            <person name="Nicholson C."/>
            <person name="Noirot C."/>
            <person name="O'Bleness M."/>
            <person name="Paule C.R."/>
            <person name="Poulain J."/>
            <person name="Prion F."/>
            <person name="Qin B."/>
            <person name="Qu C."/>
            <person name="Retzel E.F."/>
            <person name="Riddle C."/>
            <person name="Sallet E."/>
            <person name="Samain S."/>
            <person name="Samson N."/>
            <person name="Sanders I."/>
            <person name="Saurat O."/>
            <person name="Scarpelli C."/>
            <person name="Schiex T."/>
            <person name="Segurens B."/>
            <person name="Severin A.J."/>
            <person name="Sherrier D.J."/>
            <person name="Shi R."/>
            <person name="Sims S."/>
            <person name="Singer S.R."/>
            <person name="Sinharoy S."/>
            <person name="Sterck L."/>
            <person name="Viollet A."/>
            <person name="Wang B.B."/>
            <person name="Wang K."/>
            <person name="Wang M."/>
            <person name="Wang X."/>
            <person name="Warfsmann J."/>
            <person name="Weissenbach J."/>
            <person name="White D.D."/>
            <person name="White J.D."/>
            <person name="Wiley G.B."/>
            <person name="Wincker P."/>
            <person name="Xing Y."/>
            <person name="Yang L."/>
            <person name="Yao Z."/>
            <person name="Ying F."/>
            <person name="Zhai J."/>
            <person name="Zhou L."/>
            <person name="Zuber A."/>
            <person name="Denarie J."/>
            <person name="Dixon R.A."/>
            <person name="May G.D."/>
            <person name="Schwartz D.C."/>
            <person name="Rogers J."/>
            <person name="Quetier F."/>
            <person name="Town C.D."/>
            <person name="Roe B.A."/>
        </authorList>
    </citation>
    <scope>NUCLEOTIDE SEQUENCE [LARGE SCALE GENOMIC DNA]</scope>
    <source>
        <strain evidence="2">A17</strain>
        <strain evidence="3 4">cv. Jemalong A17</strain>
    </source>
</reference>
<dbReference type="PANTHER" id="PTHR31900">
    <property type="entry name" value="F-BOX/RNI SUPERFAMILY PROTEIN-RELATED"/>
    <property type="match status" value="1"/>
</dbReference>
<dbReference type="PROSITE" id="PS50181">
    <property type="entry name" value="FBOX"/>
    <property type="match status" value="1"/>
</dbReference>
<reference evidence="3" key="3">
    <citation type="submission" date="2015-04" db="UniProtKB">
        <authorList>
            <consortium name="EnsemblPlants"/>
        </authorList>
    </citation>
    <scope>IDENTIFICATION</scope>
    <source>
        <strain evidence="3">cv. Jemalong A17</strain>
    </source>
</reference>
<gene>
    <name evidence="2" type="ordered locus">MTR_2g007550</name>
</gene>
<reference evidence="2 4" key="2">
    <citation type="journal article" date="2014" name="BMC Genomics">
        <title>An improved genome release (version Mt4.0) for the model legume Medicago truncatula.</title>
        <authorList>
            <person name="Tang H."/>
            <person name="Krishnakumar V."/>
            <person name="Bidwell S."/>
            <person name="Rosen B."/>
            <person name="Chan A."/>
            <person name="Zhou S."/>
            <person name="Gentzbittel L."/>
            <person name="Childs K.L."/>
            <person name="Yandell M."/>
            <person name="Gundlach H."/>
            <person name="Mayer K.F."/>
            <person name="Schwartz D.C."/>
            <person name="Town C.D."/>
        </authorList>
    </citation>
    <scope>GENOME REANNOTATION</scope>
    <source>
        <strain evidence="3 4">cv. Jemalong A17</strain>
    </source>
</reference>
<evidence type="ECO:0000313" key="3">
    <source>
        <dbReference type="EnsemblPlants" id="AES63328"/>
    </source>
</evidence>
<dbReference type="PANTHER" id="PTHR31900:SF30">
    <property type="entry name" value="SUPERFAMILY PROTEIN, PUTATIVE-RELATED"/>
    <property type="match status" value="1"/>
</dbReference>
<dbReference type="SUPFAM" id="SSF81383">
    <property type="entry name" value="F-box domain"/>
    <property type="match status" value="1"/>
</dbReference>
<dbReference type="CDD" id="cd22160">
    <property type="entry name" value="F-box_AtFBL13-like"/>
    <property type="match status" value="1"/>
</dbReference>
<accession>G7IJZ0</accession>
<organism evidence="2 4">
    <name type="scientific">Medicago truncatula</name>
    <name type="common">Barrel medic</name>
    <name type="synonym">Medicago tribuloides</name>
    <dbReference type="NCBI Taxonomy" id="3880"/>
    <lineage>
        <taxon>Eukaryota</taxon>
        <taxon>Viridiplantae</taxon>
        <taxon>Streptophyta</taxon>
        <taxon>Embryophyta</taxon>
        <taxon>Tracheophyta</taxon>
        <taxon>Spermatophyta</taxon>
        <taxon>Magnoliopsida</taxon>
        <taxon>eudicotyledons</taxon>
        <taxon>Gunneridae</taxon>
        <taxon>Pentapetalae</taxon>
        <taxon>rosids</taxon>
        <taxon>fabids</taxon>
        <taxon>Fabales</taxon>
        <taxon>Fabaceae</taxon>
        <taxon>Papilionoideae</taxon>
        <taxon>50 kb inversion clade</taxon>
        <taxon>NPAAA clade</taxon>
        <taxon>Hologalegina</taxon>
        <taxon>IRL clade</taxon>
        <taxon>Trifolieae</taxon>
        <taxon>Medicago</taxon>
    </lineage>
</organism>
<sequence length="347" mass="39641">MAQRRSSKAAATADKISGLPEDVLCHILSLFTTKEAVATSILSKRLSHLWRYLNNIDFTDIEVYSSESNSRFNDSVYSVLVSRDTAAATGSHFINSFSLDIEYDSNIFFSIFMWDYSDLDDGIVPILPIAIFTCKTLVSLDLRHFSDDSLTIELFKSLSFPNLIRADITQSMCRYFPLKALSTSNFLCLDTFLLYTQARDVYQVSQPQSPYENIPIFHNLTYLELHNSWHLILQVLHHCPKLQNLKIYEESYAAMGIEDNQENWVDPEFVPQCFLSHLRTYTILNNAGPQSQLMLGKYILKNANSLQTMTISSESEKRKLSECPKASATCQLLVNDPGLWKQYSLSW</sequence>
<dbReference type="InterPro" id="IPR036047">
    <property type="entry name" value="F-box-like_dom_sf"/>
</dbReference>
<dbReference type="InterPro" id="IPR001810">
    <property type="entry name" value="F-box_dom"/>
</dbReference>
<dbReference type="InterPro" id="IPR006566">
    <property type="entry name" value="FBD"/>
</dbReference>
<dbReference type="OMA" id="ENIPIFH"/>
<name>G7IJZ0_MEDTR</name>
<dbReference type="EMBL" id="CM001218">
    <property type="protein sequence ID" value="AES63328.1"/>
    <property type="molecule type" value="Genomic_DNA"/>
</dbReference>
<evidence type="ECO:0000313" key="4">
    <source>
        <dbReference type="Proteomes" id="UP000002051"/>
    </source>
</evidence>
<protein>
    <submittedName>
        <fullName evidence="2">F-box/RNI/FBD-like domain protein</fullName>
    </submittedName>
</protein>
<dbReference type="SMART" id="SM00579">
    <property type="entry name" value="FBD"/>
    <property type="match status" value="1"/>
</dbReference>
<dbReference type="InterPro" id="IPR053781">
    <property type="entry name" value="F-box_AtFBL13-like"/>
</dbReference>
<feature type="domain" description="F-box" evidence="1">
    <location>
        <begin position="13"/>
        <end position="61"/>
    </location>
</feature>
<keyword evidence="4" id="KW-1185">Reference proteome</keyword>
<dbReference type="HOGENOM" id="CLU_010721_1_0_1"/>
<proteinExistence type="predicted"/>
<dbReference type="AlphaFoldDB" id="G7IJZ0"/>
<dbReference type="PaxDb" id="3880-AES63328"/>
<evidence type="ECO:0000259" key="1">
    <source>
        <dbReference type="PROSITE" id="PS50181"/>
    </source>
</evidence>